<sequence length="215" mass="24403">GIYEVPEAARYISATTTILVSPLRHIRSRNLLRWIRIGLATPDLVAIPGRDLLITFEDLISMRVIALLRAAGVSFKKIRAAEKTLRQITGYPRPFATEEIWTAHSHVFAEFRDYIYAASKFGQIAMDFMREDLIPVHGLTFSQRVASSWSPYMDIRFTPGIQVGQPCIDGTRIPTRPLMGMVQAGDSIEFIADSYRIDVEKVKHAIEWEQRLIIA</sequence>
<evidence type="ECO:0008006" key="2">
    <source>
        <dbReference type="Google" id="ProtNLM"/>
    </source>
</evidence>
<dbReference type="SUPFAM" id="SSF46689">
    <property type="entry name" value="Homeodomain-like"/>
    <property type="match status" value="1"/>
</dbReference>
<feature type="non-terminal residue" evidence="1">
    <location>
        <position position="1"/>
    </location>
</feature>
<dbReference type="EMBL" id="BARV01008839">
    <property type="protein sequence ID" value="GAI08878.1"/>
    <property type="molecule type" value="Genomic_DNA"/>
</dbReference>
<evidence type="ECO:0000313" key="1">
    <source>
        <dbReference type="EMBL" id="GAI08878.1"/>
    </source>
</evidence>
<reference evidence="1" key="1">
    <citation type="journal article" date="2014" name="Front. Microbiol.">
        <title>High frequency of phylogenetically diverse reductive dehalogenase-homologous genes in deep subseafloor sedimentary metagenomes.</title>
        <authorList>
            <person name="Kawai M."/>
            <person name="Futagami T."/>
            <person name="Toyoda A."/>
            <person name="Takaki Y."/>
            <person name="Nishi S."/>
            <person name="Hori S."/>
            <person name="Arai W."/>
            <person name="Tsubouchi T."/>
            <person name="Morono Y."/>
            <person name="Uchiyama I."/>
            <person name="Ito T."/>
            <person name="Fujiyama A."/>
            <person name="Inagaki F."/>
            <person name="Takami H."/>
        </authorList>
    </citation>
    <scope>NUCLEOTIDE SEQUENCE</scope>
    <source>
        <strain evidence="1">Expedition CK06-06</strain>
    </source>
</reference>
<dbReference type="AlphaFoldDB" id="X1KQB8"/>
<organism evidence="1">
    <name type="scientific">marine sediment metagenome</name>
    <dbReference type="NCBI Taxonomy" id="412755"/>
    <lineage>
        <taxon>unclassified sequences</taxon>
        <taxon>metagenomes</taxon>
        <taxon>ecological metagenomes</taxon>
    </lineage>
</organism>
<dbReference type="InterPro" id="IPR007367">
    <property type="entry name" value="DUF433"/>
</dbReference>
<dbReference type="InterPro" id="IPR009057">
    <property type="entry name" value="Homeodomain-like_sf"/>
</dbReference>
<dbReference type="Gene3D" id="1.10.10.10">
    <property type="entry name" value="Winged helix-like DNA-binding domain superfamily/Winged helix DNA-binding domain"/>
    <property type="match status" value="1"/>
</dbReference>
<protein>
    <recommendedName>
        <fullName evidence="2">DUF433 domain-containing protein</fullName>
    </recommendedName>
</protein>
<comment type="caution">
    <text evidence="1">The sequence shown here is derived from an EMBL/GenBank/DDBJ whole genome shotgun (WGS) entry which is preliminary data.</text>
</comment>
<gene>
    <name evidence="1" type="ORF">S06H3_17641</name>
</gene>
<accession>X1KQB8</accession>
<dbReference type="InterPro" id="IPR036388">
    <property type="entry name" value="WH-like_DNA-bd_sf"/>
</dbReference>
<proteinExistence type="predicted"/>
<dbReference type="Pfam" id="PF04255">
    <property type="entry name" value="DUF433"/>
    <property type="match status" value="1"/>
</dbReference>
<name>X1KQB8_9ZZZZ</name>